<evidence type="ECO:0000256" key="1">
    <source>
        <dbReference type="ARBA" id="ARBA00023002"/>
    </source>
</evidence>
<feature type="domain" description="Sulfatase-modifying factor enzyme-like" evidence="4">
    <location>
        <begin position="229"/>
        <end position="488"/>
    </location>
</feature>
<dbReference type="InterPro" id="IPR042095">
    <property type="entry name" value="SUMF_sf"/>
</dbReference>
<dbReference type="InterPro" id="IPR024775">
    <property type="entry name" value="DinB-like"/>
</dbReference>
<dbReference type="AlphaFoldDB" id="S9VNH4"/>
<dbReference type="InterPro" id="IPR005532">
    <property type="entry name" value="SUMF_dom"/>
</dbReference>
<dbReference type="InterPro" id="IPR016187">
    <property type="entry name" value="CTDL_fold"/>
</dbReference>
<evidence type="ECO:0000259" key="4">
    <source>
        <dbReference type="Pfam" id="PF03781"/>
    </source>
</evidence>
<keyword evidence="7" id="KW-1185">Reference proteome</keyword>
<dbReference type="InterPro" id="IPR029063">
    <property type="entry name" value="SAM-dependent_MTases_sf"/>
</dbReference>
<dbReference type="Gene3D" id="3.40.50.150">
    <property type="entry name" value="Vaccinia Virus protein VP39"/>
    <property type="match status" value="1"/>
</dbReference>
<evidence type="ECO:0000259" key="5">
    <source>
        <dbReference type="Pfam" id="PF12867"/>
    </source>
</evidence>
<dbReference type="Proteomes" id="UP000015354">
    <property type="component" value="Unassembled WGS sequence"/>
</dbReference>
<dbReference type="GO" id="GO:0008168">
    <property type="term" value="F:methyltransferase activity"/>
    <property type="evidence" value="ECO:0007669"/>
    <property type="project" value="UniProtKB-KW"/>
</dbReference>
<accession>S9VNH4</accession>
<keyword evidence="6" id="KW-0489">Methyltransferase</keyword>
<keyword evidence="2" id="KW-0408">Iron</keyword>
<dbReference type="Gene3D" id="3.90.1580.10">
    <property type="entry name" value="paralog of FGE (formylglycine-generating enzyme)"/>
    <property type="match status" value="1"/>
</dbReference>
<keyword evidence="6" id="KW-0808">Transferase</keyword>
<dbReference type="PANTHER" id="PTHR23150:SF26">
    <property type="entry name" value="GENERIC METHYLTRANSFERASE"/>
    <property type="match status" value="1"/>
</dbReference>
<dbReference type="EMBL" id="ATMH01006988">
    <property type="protein sequence ID" value="EPY24820.1"/>
    <property type="molecule type" value="Genomic_DNA"/>
</dbReference>
<dbReference type="NCBIfam" id="TIGR04344">
    <property type="entry name" value="ovoA_Nterm"/>
    <property type="match status" value="1"/>
</dbReference>
<dbReference type="NCBIfam" id="TIGR04345">
    <property type="entry name" value="ovoA_Cterm"/>
    <property type="match status" value="1"/>
</dbReference>
<dbReference type="SUPFAM" id="SSF56436">
    <property type="entry name" value="C-type lectin-like"/>
    <property type="match status" value="1"/>
</dbReference>
<dbReference type="GO" id="GO:0120147">
    <property type="term" value="F:formylglycine-generating oxidase activity"/>
    <property type="evidence" value="ECO:0007669"/>
    <property type="project" value="TreeGrafter"/>
</dbReference>
<dbReference type="OrthoDB" id="659at2759"/>
<name>S9VNH4_9TRYP</name>
<feature type="domain" description="DinB-like" evidence="5">
    <location>
        <begin position="55"/>
        <end position="195"/>
    </location>
</feature>
<keyword evidence="1" id="KW-0560">Oxidoreductase</keyword>
<sequence length="759" mass="86795">MKPIRLEHLSGKEATVRYHLNQDRNLFQQRCPPIDKGDAVTKMEEIRQYVHSTFELYEKVFDCLAVEEAFYVQPIHKLRHPMIFYYGHTASFYINKLCVAGLTPRINPKFEEMFAVGVDEMSWDDLNEAHYSWPTVQEVCAYRRLVRDRINELMSSKKFPLQMPLTFNSSTDNDPNAFWWVMLMGAEHERIHIETASVHVRELPMKYVREDMADFWRRCPHSSPKAPVNELVAIEGGTVLLGRPPNSSLYGWDVDYSDDKNEVAVAPFKTSRYIVSNAEFFAFMKADGYTTQRYWDEEGWGWVQWKKPTHPWFWVPDESRPDGYALRLQTQLIDLPWDWPCELNHLEATAFCAFKGEQLGKKIRLPTEEEWTLLYDRFVQHDMPQWGKVAPGNLNLEAYQSSCPVNSFRHGSLYDVVGNVWQHCVTAVYPYKGFHAQPFYDDFSLPTFDGRHTCMKGGTWISTGNEATRDARFAFRRHFFQFIGVRYVEGGDVQPHGDLHTALGLDPEVDVITDTCFRESFEGVPNGCVKIAEYAQSVFHQFATVAPRRAMDIACGAGRVSFELSPHFERVIGVEYTARRLNPAFAISERGECNYSVPSDATGERTAYTVQSASFPWGPTRHRATFYQADPTNLHAHLDHFSLIVCWNCLERSYRPSGIPAHLLSRLEPGGILVIGGDYVWDNIKRNAKGQLHVEGDNTYITDALITAAGDRRAKTFELLGGAAAVEQVGEPIVIPVAFPTTDTTAAVRKLELVAYRKK</sequence>
<dbReference type="SUPFAM" id="SSF53335">
    <property type="entry name" value="S-adenosyl-L-methionine-dependent methyltransferases"/>
    <property type="match status" value="1"/>
</dbReference>
<dbReference type="InterPro" id="IPR027577">
    <property type="entry name" value="OvoA_Nterm"/>
</dbReference>
<dbReference type="GO" id="GO:0032259">
    <property type="term" value="P:methylation"/>
    <property type="evidence" value="ECO:0007669"/>
    <property type="project" value="UniProtKB-KW"/>
</dbReference>
<evidence type="ECO:0000256" key="3">
    <source>
        <dbReference type="ARBA" id="ARBA00037882"/>
    </source>
</evidence>
<evidence type="ECO:0000313" key="7">
    <source>
        <dbReference type="Proteomes" id="UP000015354"/>
    </source>
</evidence>
<organism evidence="6 7">
    <name type="scientific">Strigomonas culicis</name>
    <dbReference type="NCBI Taxonomy" id="28005"/>
    <lineage>
        <taxon>Eukaryota</taxon>
        <taxon>Discoba</taxon>
        <taxon>Euglenozoa</taxon>
        <taxon>Kinetoplastea</taxon>
        <taxon>Metakinetoplastina</taxon>
        <taxon>Trypanosomatida</taxon>
        <taxon>Trypanosomatidae</taxon>
        <taxon>Strigomonadinae</taxon>
        <taxon>Strigomonas</taxon>
    </lineage>
</organism>
<dbReference type="FunFam" id="3.90.1580.10:FF:000006">
    <property type="entry name" value="Generic methyltransferase, putative"/>
    <property type="match status" value="1"/>
</dbReference>
<dbReference type="InterPro" id="IPR027625">
    <property type="entry name" value="OvoA_Cterm"/>
</dbReference>
<dbReference type="Pfam" id="PF12867">
    <property type="entry name" value="DinB_2"/>
    <property type="match status" value="1"/>
</dbReference>
<comment type="caution">
    <text evidence="6">The sequence shown here is derived from an EMBL/GenBank/DDBJ whole genome shotgun (WGS) entry which is preliminary data.</text>
</comment>
<dbReference type="Pfam" id="PF13489">
    <property type="entry name" value="Methyltransf_23"/>
    <property type="match status" value="1"/>
</dbReference>
<protein>
    <submittedName>
        <fullName evidence="6">Generic methyltransferase</fullName>
    </submittedName>
</protein>
<reference evidence="6 7" key="1">
    <citation type="journal article" date="2013" name="PLoS ONE">
        <title>Predicting the Proteins of Angomonas deanei, Strigomonas culicis and Their Respective Endosymbionts Reveals New Aspects of the Trypanosomatidae Family.</title>
        <authorList>
            <person name="Motta M.C."/>
            <person name="Martins A.C."/>
            <person name="de Souza S.S."/>
            <person name="Catta-Preta C.M."/>
            <person name="Silva R."/>
            <person name="Klein C.C."/>
            <person name="de Almeida L.G."/>
            <person name="de Lima Cunha O."/>
            <person name="Ciapina L.P."/>
            <person name="Brocchi M."/>
            <person name="Colabardini A.C."/>
            <person name="de Araujo Lima B."/>
            <person name="Machado C.R."/>
            <person name="de Almeida Soares C.M."/>
            <person name="Probst C.M."/>
            <person name="de Menezes C.B."/>
            <person name="Thompson C.E."/>
            <person name="Bartholomeu D.C."/>
            <person name="Gradia D.F."/>
            <person name="Pavoni D.P."/>
            <person name="Grisard E.C."/>
            <person name="Fantinatti-Garboggini F."/>
            <person name="Marchini F.K."/>
            <person name="Rodrigues-Luiz G.F."/>
            <person name="Wagner G."/>
            <person name="Goldman G.H."/>
            <person name="Fietto J.L."/>
            <person name="Elias M.C."/>
            <person name="Goldman M.H."/>
            <person name="Sagot M.F."/>
            <person name="Pereira M."/>
            <person name="Stoco P.H."/>
            <person name="de Mendonca-Neto R.P."/>
            <person name="Teixeira S.M."/>
            <person name="Maciel T.E."/>
            <person name="de Oliveira Mendes T.A."/>
            <person name="Urmenyi T.P."/>
            <person name="de Souza W."/>
            <person name="Schenkman S."/>
            <person name="de Vasconcelos A.T."/>
        </authorList>
    </citation>
    <scope>NUCLEOTIDE SEQUENCE [LARGE SCALE GENOMIC DNA]</scope>
</reference>
<dbReference type="Pfam" id="PF03781">
    <property type="entry name" value="FGE-sulfatase"/>
    <property type="match status" value="1"/>
</dbReference>
<dbReference type="PANTHER" id="PTHR23150">
    <property type="entry name" value="SULFATASE MODIFYING FACTOR 1, 2"/>
    <property type="match status" value="1"/>
</dbReference>
<evidence type="ECO:0000313" key="6">
    <source>
        <dbReference type="EMBL" id="EPY24820.1"/>
    </source>
</evidence>
<proteinExistence type="predicted"/>
<evidence type="ECO:0000256" key="2">
    <source>
        <dbReference type="ARBA" id="ARBA00023004"/>
    </source>
</evidence>
<comment type="pathway">
    <text evidence="3">Amino-acid biosynthesis; ergothioneine biosynthesis.</text>
</comment>
<dbReference type="InterPro" id="IPR051043">
    <property type="entry name" value="Sulfatase_Mod_Factor_Kinase"/>
</dbReference>
<gene>
    <name evidence="6" type="ORF">STCU_06988</name>
</gene>